<evidence type="ECO:0000313" key="4">
    <source>
        <dbReference type="Proteomes" id="UP001376459"/>
    </source>
</evidence>
<dbReference type="EC" id="1.-.-.-" evidence="3"/>
<sequence>MDRFRQGRVQALVAAGLPYLPGADWERREQEWMGPRPMTPDGPPLTGPVPGRPRILLATGHNMLGLTLAPATGRLVAGLLTGEADPGLAARFAPSRSVRLRRGRGLSG</sequence>
<feature type="domain" description="FAD dependent oxidoreductase" evidence="2">
    <location>
        <begin position="5"/>
        <end position="78"/>
    </location>
</feature>
<dbReference type="SUPFAM" id="SSF51905">
    <property type="entry name" value="FAD/NAD(P)-binding domain"/>
    <property type="match status" value="1"/>
</dbReference>
<comment type="caution">
    <text evidence="3">The sequence shown here is derived from an EMBL/GenBank/DDBJ whole genome shotgun (WGS) entry which is preliminary data.</text>
</comment>
<proteinExistence type="predicted"/>
<accession>A0ABU8US84</accession>
<dbReference type="Pfam" id="PF01266">
    <property type="entry name" value="DAO"/>
    <property type="match status" value="1"/>
</dbReference>
<dbReference type="EMBL" id="JBBKAK010000001">
    <property type="protein sequence ID" value="MEJ8671766.1"/>
    <property type="molecule type" value="Genomic_DNA"/>
</dbReference>
<evidence type="ECO:0000313" key="3">
    <source>
        <dbReference type="EMBL" id="MEJ8671766.1"/>
    </source>
</evidence>
<dbReference type="PANTHER" id="PTHR13847">
    <property type="entry name" value="SARCOSINE DEHYDROGENASE-RELATED"/>
    <property type="match status" value="1"/>
</dbReference>
<dbReference type="Proteomes" id="UP001376459">
    <property type="component" value="Unassembled WGS sequence"/>
</dbReference>
<evidence type="ECO:0000256" key="1">
    <source>
        <dbReference type="ARBA" id="ARBA00023002"/>
    </source>
</evidence>
<dbReference type="PANTHER" id="PTHR13847:SF289">
    <property type="entry name" value="GLYCINE OXIDASE"/>
    <property type="match status" value="1"/>
</dbReference>
<name>A0ABU8US84_9ACTN</name>
<dbReference type="InterPro" id="IPR006076">
    <property type="entry name" value="FAD-dep_OxRdtase"/>
</dbReference>
<dbReference type="InterPro" id="IPR036188">
    <property type="entry name" value="FAD/NAD-bd_sf"/>
</dbReference>
<keyword evidence="1 3" id="KW-0560">Oxidoreductase</keyword>
<dbReference type="Gene3D" id="3.50.50.60">
    <property type="entry name" value="FAD/NAD(P)-binding domain"/>
    <property type="match status" value="1"/>
</dbReference>
<protein>
    <submittedName>
        <fullName evidence="3">FAD-binding oxidoreductase</fullName>
        <ecNumber evidence="3">1.-.-.-</ecNumber>
    </submittedName>
</protein>
<keyword evidence="4" id="KW-1185">Reference proteome</keyword>
<gene>
    <name evidence="3" type="ORF">WKI71_35810</name>
</gene>
<reference evidence="3 4" key="1">
    <citation type="submission" date="2024-03" db="EMBL/GenBank/DDBJ databases">
        <title>Novel Streptomyces species of biotechnological and ecological value are a feature of Machair soil.</title>
        <authorList>
            <person name="Prole J.R."/>
            <person name="Goodfellow M."/>
            <person name="Allenby N."/>
            <person name="Ward A.C."/>
        </authorList>
    </citation>
    <scope>NUCLEOTIDE SEQUENCE [LARGE SCALE GENOMIC DNA]</scope>
    <source>
        <strain evidence="3 4">MS1.AVA.1</strain>
    </source>
</reference>
<evidence type="ECO:0000259" key="2">
    <source>
        <dbReference type="Pfam" id="PF01266"/>
    </source>
</evidence>
<organism evidence="3 4">
    <name type="scientific">Streptomyces machairae</name>
    <dbReference type="NCBI Taxonomy" id="3134109"/>
    <lineage>
        <taxon>Bacteria</taxon>
        <taxon>Bacillati</taxon>
        <taxon>Actinomycetota</taxon>
        <taxon>Actinomycetes</taxon>
        <taxon>Kitasatosporales</taxon>
        <taxon>Streptomycetaceae</taxon>
        <taxon>Streptomyces</taxon>
    </lineage>
</organism>
<dbReference type="GO" id="GO:0016491">
    <property type="term" value="F:oxidoreductase activity"/>
    <property type="evidence" value="ECO:0007669"/>
    <property type="project" value="UniProtKB-KW"/>
</dbReference>